<comment type="caution">
    <text evidence="2">The sequence shown here is derived from an EMBL/GenBank/DDBJ whole genome shotgun (WGS) entry which is preliminary data.</text>
</comment>
<protein>
    <submittedName>
        <fullName evidence="2">Uncharacterized protein</fullName>
    </submittedName>
</protein>
<evidence type="ECO:0000313" key="3">
    <source>
        <dbReference type="Proteomes" id="UP000317332"/>
    </source>
</evidence>
<gene>
    <name evidence="2" type="ORF">FJ651_10815</name>
</gene>
<evidence type="ECO:0000313" key="2">
    <source>
        <dbReference type="EMBL" id="TPV32799.1"/>
    </source>
</evidence>
<feature type="transmembrane region" description="Helical" evidence="1">
    <location>
        <begin position="21"/>
        <end position="43"/>
    </location>
</feature>
<dbReference type="AlphaFoldDB" id="A0A506PGQ9"/>
<keyword evidence="3" id="KW-1185">Reference proteome</keyword>
<name>A0A506PGQ9_9FLAO</name>
<dbReference type="EMBL" id="VHIQ01000005">
    <property type="protein sequence ID" value="TPV32799.1"/>
    <property type="molecule type" value="Genomic_DNA"/>
</dbReference>
<proteinExistence type="predicted"/>
<accession>A0A506PGQ9</accession>
<sequence length="256" mass="29421">MFKFFRNIRKQLLSHLPTGKVTSYLAYAVGEIFLVVIGILIALQINNWNEERKQNHSIRLTIQSLIEDFKQDTIQLKLDIKTIEEDLERLGGFKDRLSQPTSTIDTLRHIARYEYIPFFDPSNEMNRNTIVSILNTGIIEYFDHGLKAKILKFNSDQLKSIKIMDENVSIYLNTQYSFGLGIASQSGNPNSMLTSVTIDGPLSEQYWSTIDDKQLLQSMLNTISGKMAMNKILLLTKKNLFDNTTEILSYLQKINL</sequence>
<dbReference type="Pfam" id="PF19578">
    <property type="entry name" value="DUF6090"/>
    <property type="match status" value="1"/>
</dbReference>
<keyword evidence="1" id="KW-0472">Membrane</keyword>
<dbReference type="OrthoDB" id="821805at2"/>
<dbReference type="InterPro" id="IPR045749">
    <property type="entry name" value="DUF6090"/>
</dbReference>
<keyword evidence="1" id="KW-0812">Transmembrane</keyword>
<dbReference type="RefSeq" id="WP_140990546.1">
    <property type="nucleotide sequence ID" value="NZ_VHIQ01000005.1"/>
</dbReference>
<evidence type="ECO:0000256" key="1">
    <source>
        <dbReference type="SAM" id="Phobius"/>
    </source>
</evidence>
<reference evidence="2 3" key="1">
    <citation type="submission" date="2019-06" db="EMBL/GenBank/DDBJ databases">
        <title>Flavobacteriaceae Paucihalobacterium erythroidium CWB-1, complete genome.</title>
        <authorList>
            <person name="Wu S."/>
        </authorList>
    </citation>
    <scope>NUCLEOTIDE SEQUENCE [LARGE SCALE GENOMIC DNA]</scope>
    <source>
        <strain evidence="2 3">CWB-1</strain>
    </source>
</reference>
<dbReference type="Proteomes" id="UP000317332">
    <property type="component" value="Unassembled WGS sequence"/>
</dbReference>
<keyword evidence="1" id="KW-1133">Transmembrane helix</keyword>
<organism evidence="2 3">
    <name type="scientific">Paucihalobacter ruber</name>
    <dbReference type="NCBI Taxonomy" id="2567861"/>
    <lineage>
        <taxon>Bacteria</taxon>
        <taxon>Pseudomonadati</taxon>
        <taxon>Bacteroidota</taxon>
        <taxon>Flavobacteriia</taxon>
        <taxon>Flavobacteriales</taxon>
        <taxon>Flavobacteriaceae</taxon>
        <taxon>Paucihalobacter</taxon>
    </lineage>
</organism>